<dbReference type="Gene3D" id="2.170.130.10">
    <property type="entry name" value="TonB-dependent receptor, plug domain"/>
    <property type="match status" value="1"/>
</dbReference>
<dbReference type="InterPro" id="IPR012910">
    <property type="entry name" value="Plug_dom"/>
</dbReference>
<evidence type="ECO:0000256" key="7">
    <source>
        <dbReference type="ARBA" id="ARBA00023237"/>
    </source>
</evidence>
<reference evidence="14 15" key="1">
    <citation type="submission" date="2018-04" db="EMBL/GenBank/DDBJ databases">
        <title>Genomic Encyclopedia of Type Strains, Phase IV (KMG-IV): sequencing the most valuable type-strain genomes for metagenomic binning, comparative biology and taxonomic classification.</title>
        <authorList>
            <person name="Goeker M."/>
        </authorList>
    </citation>
    <scope>NUCLEOTIDE SEQUENCE [LARGE SCALE GENOMIC DNA]</scope>
    <source>
        <strain evidence="14 15">DSM 104150</strain>
    </source>
</reference>
<dbReference type="GO" id="GO:0009279">
    <property type="term" value="C:cell outer membrane"/>
    <property type="evidence" value="ECO:0007669"/>
    <property type="project" value="UniProtKB-SubCell"/>
</dbReference>
<dbReference type="InterPro" id="IPR037066">
    <property type="entry name" value="Plug_dom_sf"/>
</dbReference>
<proteinExistence type="inferred from homology"/>
<dbReference type="OrthoDB" id="176248at2"/>
<evidence type="ECO:0000256" key="5">
    <source>
        <dbReference type="ARBA" id="ARBA00023077"/>
    </source>
</evidence>
<comment type="similarity">
    <text evidence="8 9">Belongs to the TonB-dependent receptor family.</text>
</comment>
<feature type="region of interest" description="Disordered" evidence="10">
    <location>
        <begin position="708"/>
        <end position="734"/>
    </location>
</feature>
<comment type="caution">
    <text evidence="14">The sequence shown here is derived from an EMBL/GenBank/DDBJ whole genome shotgun (WGS) entry which is preliminary data.</text>
</comment>
<evidence type="ECO:0000256" key="3">
    <source>
        <dbReference type="ARBA" id="ARBA00022452"/>
    </source>
</evidence>
<name>A0A318EJ47_9GAMM</name>
<dbReference type="InterPro" id="IPR036942">
    <property type="entry name" value="Beta-barrel_TonB_sf"/>
</dbReference>
<keyword evidence="2 8" id="KW-0813">Transport</keyword>
<dbReference type="PANTHER" id="PTHR47234">
    <property type="match status" value="1"/>
</dbReference>
<feature type="domain" description="TonB-dependent receptor-like beta-barrel" evidence="12">
    <location>
        <begin position="529"/>
        <end position="961"/>
    </location>
</feature>
<feature type="signal peptide" evidence="11">
    <location>
        <begin position="1"/>
        <end position="28"/>
    </location>
</feature>
<dbReference type="AlphaFoldDB" id="A0A318EJ47"/>
<evidence type="ECO:0000256" key="9">
    <source>
        <dbReference type="RuleBase" id="RU003357"/>
    </source>
</evidence>
<evidence type="ECO:0000256" key="10">
    <source>
        <dbReference type="SAM" id="MobiDB-lite"/>
    </source>
</evidence>
<keyword evidence="7 8" id="KW-0998">Cell outer membrane</keyword>
<keyword evidence="5 9" id="KW-0798">TonB box</keyword>
<evidence type="ECO:0000256" key="11">
    <source>
        <dbReference type="SAM" id="SignalP"/>
    </source>
</evidence>
<dbReference type="EMBL" id="QICN01000002">
    <property type="protein sequence ID" value="PXV70636.1"/>
    <property type="molecule type" value="Genomic_DNA"/>
</dbReference>
<dbReference type="SUPFAM" id="SSF56935">
    <property type="entry name" value="Porins"/>
    <property type="match status" value="1"/>
</dbReference>
<evidence type="ECO:0000256" key="6">
    <source>
        <dbReference type="ARBA" id="ARBA00023136"/>
    </source>
</evidence>
<evidence type="ECO:0000313" key="15">
    <source>
        <dbReference type="Proteomes" id="UP000248330"/>
    </source>
</evidence>
<dbReference type="Proteomes" id="UP000248330">
    <property type="component" value="Unassembled WGS sequence"/>
</dbReference>
<feature type="chain" id="PRO_5016464528" evidence="11">
    <location>
        <begin position="29"/>
        <end position="997"/>
    </location>
</feature>
<keyword evidence="14" id="KW-0675">Receptor</keyword>
<keyword evidence="3 8" id="KW-1134">Transmembrane beta strand</keyword>
<keyword evidence="4 8" id="KW-0812">Transmembrane</keyword>
<dbReference type="RefSeq" id="WP_110264285.1">
    <property type="nucleotide sequence ID" value="NZ_JBHSCS010000005.1"/>
</dbReference>
<evidence type="ECO:0000256" key="8">
    <source>
        <dbReference type="PROSITE-ProRule" id="PRU01360"/>
    </source>
</evidence>
<dbReference type="Pfam" id="PF07715">
    <property type="entry name" value="Plug"/>
    <property type="match status" value="1"/>
</dbReference>
<dbReference type="Pfam" id="PF00593">
    <property type="entry name" value="TonB_dep_Rec_b-barrel"/>
    <property type="match status" value="1"/>
</dbReference>
<keyword evidence="6 8" id="KW-0472">Membrane</keyword>
<comment type="subcellular location">
    <subcellularLocation>
        <location evidence="1 8">Cell outer membrane</location>
        <topology evidence="1 8">Multi-pass membrane protein</topology>
    </subcellularLocation>
</comment>
<evidence type="ECO:0000259" key="13">
    <source>
        <dbReference type="Pfam" id="PF07715"/>
    </source>
</evidence>
<dbReference type="InterPro" id="IPR039426">
    <property type="entry name" value="TonB-dep_rcpt-like"/>
</dbReference>
<accession>A0A318EJ47</accession>
<evidence type="ECO:0000256" key="4">
    <source>
        <dbReference type="ARBA" id="ARBA00022692"/>
    </source>
</evidence>
<dbReference type="PROSITE" id="PS52016">
    <property type="entry name" value="TONB_DEPENDENT_REC_3"/>
    <property type="match status" value="1"/>
</dbReference>
<evidence type="ECO:0000256" key="2">
    <source>
        <dbReference type="ARBA" id="ARBA00022448"/>
    </source>
</evidence>
<dbReference type="Gene3D" id="2.40.170.20">
    <property type="entry name" value="TonB-dependent receptor, beta-barrel domain"/>
    <property type="match status" value="1"/>
</dbReference>
<evidence type="ECO:0000313" key="14">
    <source>
        <dbReference type="EMBL" id="PXV70636.1"/>
    </source>
</evidence>
<protein>
    <submittedName>
        <fullName evidence="14">Iron complex outermembrane receptor protein</fullName>
    </submittedName>
</protein>
<dbReference type="PANTHER" id="PTHR47234:SF2">
    <property type="entry name" value="TONB-DEPENDENT RECEPTOR"/>
    <property type="match status" value="1"/>
</dbReference>
<gene>
    <name evidence="14" type="ORF">C8D93_102495</name>
</gene>
<dbReference type="InterPro" id="IPR000531">
    <property type="entry name" value="Beta-barrel_TonB"/>
</dbReference>
<organism evidence="14 15">
    <name type="scientific">Sinimarinibacterium flocculans</name>
    <dbReference type="NCBI Taxonomy" id="985250"/>
    <lineage>
        <taxon>Bacteria</taxon>
        <taxon>Pseudomonadati</taxon>
        <taxon>Pseudomonadota</taxon>
        <taxon>Gammaproteobacteria</taxon>
        <taxon>Nevskiales</taxon>
        <taxon>Nevskiaceae</taxon>
        <taxon>Sinimarinibacterium</taxon>
    </lineage>
</organism>
<evidence type="ECO:0000256" key="1">
    <source>
        <dbReference type="ARBA" id="ARBA00004571"/>
    </source>
</evidence>
<feature type="domain" description="TonB-dependent receptor plug" evidence="13">
    <location>
        <begin position="74"/>
        <end position="186"/>
    </location>
</feature>
<evidence type="ECO:0000259" key="12">
    <source>
        <dbReference type="Pfam" id="PF00593"/>
    </source>
</evidence>
<keyword evidence="15" id="KW-1185">Reference proteome</keyword>
<keyword evidence="11" id="KW-0732">Signal</keyword>
<sequence length="997" mass="107988">MGSGGSKRKRRRALTALAVAIGAGLCVASPHGHGYDVIPVEPLSAEAAVAGVAAPTELDTIEVTGTRLRGIDTQTAQPLLVLDRAGIDRTGASSLADLLQRLTVAGSAANASVSNSEVAGAEVDLRNLGSQRVLVLVNGRRWVGGMYFRSTSSVDLNTIPLHLVERIEVFKDGASAVYGSDAVAGVVNIILRQAHAGWEARAQTGAYADGGTQQDLGLTWGQVGRVTSLLLDIGLRRQGGITNGERELTQFYRFGAAQTRGFPQTPRGTLLFVPTQENANLLGPALCPVDESSGQAFCQMILRPGQTITGEPGESTASVADRYEPYDDRSADPAVNDLYDPNPLLHLRYPDEQATVFGALSRRFGDTRLRTELLYAHRRIEQNGLLLTQFGDFAPERFDRIFLAADQPFNPFGQDLGRGDASGVGSGIVLKAISEAMPNIVDATNDSYRAVIGVDGVLPLFSSALLWSIDSLYAQSRNAPTQRALNLEHLALALGPRAGCDAAPGCVPLNILGAPGAISPQMLDYVSYQSSYRKRQDLTGVHAGVSGELPGLLRYPVKLAAGLEYRRESYRDQPDELIVRCVSASCFAPTAGGVEAFESYVETETPLALDRRFMSRLDLGAALRHSRYAGGLEATTFRLGLRWQPVDDVLMRISHSTAFRAPSISDLFLSSAQFNRSDLVDPCSDYAGLRGGQPQSAEVQDSCRAAGVPPNYEQGATVPVRDGGNPELEPERSRSLSAGMVFSPARWPAMEFELDGYRIEIENAITLLDPQRILDACHLERSASRTCTLVSRDAESGAISELRFQPLNIGSRRVQGFDFAWRYGGFRAGPAADLSARVSASYLWRDQQITVAGDGDLRRTERQGTATATQAFPRWRVNAELVWRQAAWTGVWGTRYIGAMSEDCDDGLEPSYTALGLCSQGQPGNPQASRNRLPSVVYHDVQIGHELERSGTSLALGVRNLFDRDPPASYTNFYNAFDASTYELPGMQWYARVRQVF</sequence>